<evidence type="ECO:0000256" key="1">
    <source>
        <dbReference type="SAM" id="Phobius"/>
    </source>
</evidence>
<dbReference type="AlphaFoldDB" id="A0A6B9FH27"/>
<organism evidence="2 3">
    <name type="scientific">Methylobacterium mesophilicum SR1.6/6</name>
    <dbReference type="NCBI Taxonomy" id="908290"/>
    <lineage>
        <taxon>Bacteria</taxon>
        <taxon>Pseudomonadati</taxon>
        <taxon>Pseudomonadota</taxon>
        <taxon>Alphaproteobacteria</taxon>
        <taxon>Hyphomicrobiales</taxon>
        <taxon>Methylobacteriaceae</taxon>
        <taxon>Methylobacterium</taxon>
    </lineage>
</organism>
<evidence type="ECO:0000313" key="2">
    <source>
        <dbReference type="EMBL" id="QGY01156.1"/>
    </source>
</evidence>
<feature type="transmembrane region" description="Helical" evidence="1">
    <location>
        <begin position="12"/>
        <end position="32"/>
    </location>
</feature>
<sequence>MLFGFWLDQPLWAIFAILAVPFAVLSAFLWLATRLRPTRPLMVRLGAGMVPTYFTAIATLLALLTGFVANDAWERQRSAARTLQAERANALAVYDLSLASVSDMRNIREALAAYLDVVITQEWPRMSEGGYAPQAGTGLRRLLETVSDPKITAEAGAPVHAALLNAAMALRADRGERLALCRTASDETKWLTLLVLAALTLVALGLVHTEHAAAQATVLATFSLAMVTTLGLIALHERPFDGPLAMSAEPLIIAHTVVVGAAP</sequence>
<feature type="transmembrane region" description="Helical" evidence="1">
    <location>
        <begin position="190"/>
        <end position="207"/>
    </location>
</feature>
<proteinExistence type="predicted"/>
<protein>
    <submittedName>
        <fullName evidence="2">DUF4239 domain-containing protein</fullName>
    </submittedName>
</protein>
<feature type="transmembrane region" description="Helical" evidence="1">
    <location>
        <begin position="213"/>
        <end position="235"/>
    </location>
</feature>
<accession>A0A6B9FH27</accession>
<dbReference type="Pfam" id="PF14023">
    <property type="entry name" value="Bestrophin-like"/>
    <property type="match status" value="1"/>
</dbReference>
<dbReference type="EMBL" id="CP043538">
    <property type="protein sequence ID" value="QGY01156.1"/>
    <property type="molecule type" value="Genomic_DNA"/>
</dbReference>
<name>A0A6B9FH27_9HYPH</name>
<feature type="transmembrane region" description="Helical" evidence="1">
    <location>
        <begin position="52"/>
        <end position="73"/>
    </location>
</feature>
<dbReference type="Proteomes" id="UP000012488">
    <property type="component" value="Chromosome"/>
</dbReference>
<gene>
    <name evidence="2" type="ORF">MMSR116_03995</name>
</gene>
<dbReference type="OrthoDB" id="797232at2"/>
<reference evidence="2 3" key="2">
    <citation type="journal article" date="2013" name="Genome Announc.">
        <title>Draft Genome Sequence of Methylobacterium mesophilicum Strain SR1.6/6, Isolated from Citrus sinensis.</title>
        <authorList>
            <person name="Marinho Almeida D."/>
            <person name="Dini-Andreote F."/>
            <person name="Camargo Neves A.A."/>
            <person name="Juca Ramos R.T."/>
            <person name="Andreote F.D."/>
            <person name="Carneiro A.R."/>
            <person name="Oliveira de Souza Lima A."/>
            <person name="Caracciolo Gomes de Sa P.H."/>
            <person name="Ribeiro Barbosa M.S."/>
            <person name="Araujo W.L."/>
            <person name="Silva A."/>
        </authorList>
    </citation>
    <scope>NUCLEOTIDE SEQUENCE [LARGE SCALE GENOMIC DNA]</scope>
    <source>
        <strain evidence="2 3">SR1.6/6</strain>
    </source>
</reference>
<reference evidence="2 3" key="1">
    <citation type="journal article" date="2012" name="Genet. Mol. Biol.">
        <title>Analysis of 16S rRNA and mxaF genes revealing insights into Methylobacterium niche-specific plant association.</title>
        <authorList>
            <person name="Dourado M.N."/>
            <person name="Andreote F.D."/>
            <person name="Dini-Andreote F."/>
            <person name="Conti R."/>
            <person name="Araujo J.M."/>
            <person name="Araujo W.L."/>
        </authorList>
    </citation>
    <scope>NUCLEOTIDE SEQUENCE [LARGE SCALE GENOMIC DNA]</scope>
    <source>
        <strain evidence="2 3">SR1.6/6</strain>
    </source>
</reference>
<dbReference type="RefSeq" id="WP_039893082.1">
    <property type="nucleotide sequence ID" value="NZ_CP043538.1"/>
</dbReference>
<dbReference type="KEGG" id="mmes:MMSR116_03995"/>
<keyword evidence="1" id="KW-0812">Transmembrane</keyword>
<dbReference type="InterPro" id="IPR025333">
    <property type="entry name" value="DUF4239"/>
</dbReference>
<keyword evidence="1" id="KW-1133">Transmembrane helix</keyword>
<keyword evidence="1" id="KW-0472">Membrane</keyword>
<evidence type="ECO:0000313" key="3">
    <source>
        <dbReference type="Proteomes" id="UP000012488"/>
    </source>
</evidence>